<proteinExistence type="predicted"/>
<evidence type="ECO:0000313" key="4">
    <source>
        <dbReference type="Proteomes" id="UP000235145"/>
    </source>
</evidence>
<reference evidence="3 4" key="1">
    <citation type="journal article" date="2017" name="Nat. Commun.">
        <title>Genome assembly with in vitro proximity ligation data and whole-genome triplication in lettuce.</title>
        <authorList>
            <person name="Reyes-Chin-Wo S."/>
            <person name="Wang Z."/>
            <person name="Yang X."/>
            <person name="Kozik A."/>
            <person name="Arikit S."/>
            <person name="Song C."/>
            <person name="Xia L."/>
            <person name="Froenicke L."/>
            <person name="Lavelle D.O."/>
            <person name="Truco M.J."/>
            <person name="Xia R."/>
            <person name="Zhu S."/>
            <person name="Xu C."/>
            <person name="Xu H."/>
            <person name="Xu X."/>
            <person name="Cox K."/>
            <person name="Korf I."/>
            <person name="Meyers B.C."/>
            <person name="Michelmore R.W."/>
        </authorList>
    </citation>
    <scope>NUCLEOTIDE SEQUENCE [LARGE SCALE GENOMIC DNA]</scope>
    <source>
        <strain evidence="4">cv. Salinas</strain>
        <tissue evidence="3">Seedlings</tissue>
    </source>
</reference>
<protein>
    <submittedName>
        <fullName evidence="3">Uncharacterized protein</fullName>
    </submittedName>
</protein>
<keyword evidence="4" id="KW-1185">Reference proteome</keyword>
<keyword evidence="2" id="KW-0472">Membrane</keyword>
<feature type="transmembrane region" description="Helical" evidence="2">
    <location>
        <begin position="6"/>
        <end position="30"/>
    </location>
</feature>
<gene>
    <name evidence="3" type="ORF">LSAT_V11C100033290</name>
</gene>
<dbReference type="PANTHER" id="PTHR34835:SF90">
    <property type="entry name" value="AMINOTRANSFERASE-LIKE PLANT MOBILE DOMAIN-CONTAINING PROTEIN"/>
    <property type="match status" value="1"/>
</dbReference>
<feature type="region of interest" description="Disordered" evidence="1">
    <location>
        <begin position="242"/>
        <end position="303"/>
    </location>
</feature>
<dbReference type="Proteomes" id="UP000235145">
    <property type="component" value="Unassembled WGS sequence"/>
</dbReference>
<accession>A0A9R1WK62</accession>
<dbReference type="AlphaFoldDB" id="A0A9R1WK62"/>
<evidence type="ECO:0000256" key="1">
    <source>
        <dbReference type="SAM" id="MobiDB-lite"/>
    </source>
</evidence>
<keyword evidence="2" id="KW-1133">Transmembrane helix</keyword>
<dbReference type="EMBL" id="NBSK02000001">
    <property type="protein sequence ID" value="KAJ0224247.1"/>
    <property type="molecule type" value="Genomic_DNA"/>
</dbReference>
<feature type="compositionally biased region" description="Acidic residues" evidence="1">
    <location>
        <begin position="259"/>
        <end position="270"/>
    </location>
</feature>
<feature type="compositionally biased region" description="Basic and acidic residues" evidence="1">
    <location>
        <begin position="276"/>
        <end position="286"/>
    </location>
</feature>
<organism evidence="3 4">
    <name type="scientific">Lactuca sativa</name>
    <name type="common">Garden lettuce</name>
    <dbReference type="NCBI Taxonomy" id="4236"/>
    <lineage>
        <taxon>Eukaryota</taxon>
        <taxon>Viridiplantae</taxon>
        <taxon>Streptophyta</taxon>
        <taxon>Embryophyta</taxon>
        <taxon>Tracheophyta</taxon>
        <taxon>Spermatophyta</taxon>
        <taxon>Magnoliopsida</taxon>
        <taxon>eudicotyledons</taxon>
        <taxon>Gunneridae</taxon>
        <taxon>Pentapetalae</taxon>
        <taxon>asterids</taxon>
        <taxon>campanulids</taxon>
        <taxon>Asterales</taxon>
        <taxon>Asteraceae</taxon>
        <taxon>Cichorioideae</taxon>
        <taxon>Cichorieae</taxon>
        <taxon>Lactucinae</taxon>
        <taxon>Lactuca</taxon>
    </lineage>
</organism>
<name>A0A9R1WK62_LACSA</name>
<keyword evidence="2" id="KW-0812">Transmembrane</keyword>
<dbReference type="PANTHER" id="PTHR34835">
    <property type="entry name" value="OS07G0283600 PROTEIN-RELATED"/>
    <property type="match status" value="1"/>
</dbReference>
<evidence type="ECO:0000313" key="3">
    <source>
        <dbReference type="EMBL" id="KAJ0224247.1"/>
    </source>
</evidence>
<comment type="caution">
    <text evidence="3">The sequence shown here is derived from an EMBL/GenBank/DDBJ whole genome shotgun (WGS) entry which is preliminary data.</text>
</comment>
<feature type="compositionally biased region" description="Acidic residues" evidence="1">
    <location>
        <begin position="242"/>
        <end position="251"/>
    </location>
</feature>
<evidence type="ECO:0000256" key="2">
    <source>
        <dbReference type="SAM" id="Phobius"/>
    </source>
</evidence>
<sequence length="303" mass="35122">MNFNHQLLYLIIGVPLEHCFLYSKILIIFIKTVKKDGFWGAFRNEDDRDYDLSTGDKDENHFLKKSKYELQDGFYSFFDQLSDRIKFFRKSKHPPVELHNKEDKNKKINWCSYMIECLVKTKQSFAPSNATSNFKGPSAYLLLLFVDTVKFELIKAERKHPVIRHWTTNKMKMIETYEKKELGDYGTGKLNEEFIEEELSEEGCKEMLMTKFKNLQMLSDKGVDKFPKNVTINLLKNSLEDIFDDDDEDGGENVMEGEKNEEENQDEGGEGGENAARVENEEENKVKGGKGGNNVTRGEENEA</sequence>